<proteinExistence type="predicted"/>
<dbReference type="Proteomes" id="UP000299102">
    <property type="component" value="Unassembled WGS sequence"/>
</dbReference>
<comment type="caution">
    <text evidence="2">The sequence shown here is derived from an EMBL/GenBank/DDBJ whole genome shotgun (WGS) entry which is preliminary data.</text>
</comment>
<evidence type="ECO:0000313" key="2">
    <source>
        <dbReference type="EMBL" id="GBP86866.1"/>
    </source>
</evidence>
<reference evidence="2 3" key="1">
    <citation type="journal article" date="2019" name="Commun. Biol.">
        <title>The bagworm genome reveals a unique fibroin gene that provides high tensile strength.</title>
        <authorList>
            <person name="Kono N."/>
            <person name="Nakamura H."/>
            <person name="Ohtoshi R."/>
            <person name="Tomita M."/>
            <person name="Numata K."/>
            <person name="Arakawa K."/>
        </authorList>
    </citation>
    <scope>NUCLEOTIDE SEQUENCE [LARGE SCALE GENOMIC DNA]</scope>
</reference>
<evidence type="ECO:0000313" key="3">
    <source>
        <dbReference type="Proteomes" id="UP000299102"/>
    </source>
</evidence>
<sequence length="166" mass="17521">MSYAVGSPAADGPAVRLQKLTGPALTRVTGDRRARRAARRRGDRSSFSFVNRKRNYPFRPRCGAGRGAGPRPPPVDISIAQCTALARDALTCYCLPCLGCTYVIAGCSMSKCSTMKPFYKSEYKPSDKTTAKLKSPCAEGSGGPSAGADGARPIAPDLTMITSPVT</sequence>
<accession>A0A4C1ZE62</accession>
<feature type="compositionally biased region" description="Basic residues" evidence="1">
    <location>
        <begin position="33"/>
        <end position="42"/>
    </location>
</feature>
<name>A0A4C1ZE62_EUMVA</name>
<evidence type="ECO:0000256" key="1">
    <source>
        <dbReference type="SAM" id="MobiDB-lite"/>
    </source>
</evidence>
<keyword evidence="3" id="KW-1185">Reference proteome</keyword>
<dbReference type="AlphaFoldDB" id="A0A4C1ZE62"/>
<feature type="region of interest" description="Disordered" evidence="1">
    <location>
        <begin position="27"/>
        <end position="46"/>
    </location>
</feature>
<protein>
    <submittedName>
        <fullName evidence="2">Uncharacterized protein</fullName>
    </submittedName>
</protein>
<gene>
    <name evidence="2" type="ORF">EVAR_63790_1</name>
</gene>
<dbReference type="EMBL" id="BGZK01001821">
    <property type="protein sequence ID" value="GBP86866.1"/>
    <property type="molecule type" value="Genomic_DNA"/>
</dbReference>
<feature type="region of interest" description="Disordered" evidence="1">
    <location>
        <begin position="130"/>
        <end position="166"/>
    </location>
</feature>
<organism evidence="2 3">
    <name type="scientific">Eumeta variegata</name>
    <name type="common">Bagworm moth</name>
    <name type="synonym">Eumeta japonica</name>
    <dbReference type="NCBI Taxonomy" id="151549"/>
    <lineage>
        <taxon>Eukaryota</taxon>
        <taxon>Metazoa</taxon>
        <taxon>Ecdysozoa</taxon>
        <taxon>Arthropoda</taxon>
        <taxon>Hexapoda</taxon>
        <taxon>Insecta</taxon>
        <taxon>Pterygota</taxon>
        <taxon>Neoptera</taxon>
        <taxon>Endopterygota</taxon>
        <taxon>Lepidoptera</taxon>
        <taxon>Glossata</taxon>
        <taxon>Ditrysia</taxon>
        <taxon>Tineoidea</taxon>
        <taxon>Psychidae</taxon>
        <taxon>Oiketicinae</taxon>
        <taxon>Eumeta</taxon>
    </lineage>
</organism>